<dbReference type="Proteomes" id="UP000032135">
    <property type="component" value="Segment"/>
</dbReference>
<dbReference type="EMBL" id="KP211958">
    <property type="protein sequence ID" value="AJK27453.1"/>
    <property type="molecule type" value="Genomic_DNA"/>
</dbReference>
<protein>
    <recommendedName>
        <fullName evidence="4">Gp136</fullName>
    </recommendedName>
</protein>
<evidence type="ECO:0008006" key="4">
    <source>
        <dbReference type="Google" id="ProtNLM"/>
    </source>
</evidence>
<dbReference type="KEGG" id="vg:26516571"/>
<keyword evidence="3" id="KW-1185">Reference proteome</keyword>
<dbReference type="RefSeq" id="YP_009188101.1">
    <property type="nucleotide sequence ID" value="NC_028663.1"/>
</dbReference>
<feature type="compositionally biased region" description="Basic and acidic residues" evidence="1">
    <location>
        <begin position="85"/>
        <end position="99"/>
    </location>
</feature>
<proteinExistence type="predicted"/>
<sequence>MLSTQYRLRLEGICKSIAAGQEVGLEDMIWAEKLSKRNTSARGMLQTARRLATNPDDSFLNNLNIGDPDSSKHKRGFTNPDDIADWFHQDRPDDWRQRD</sequence>
<dbReference type="OrthoDB" id="16634at10239"/>
<organism evidence="2 3">
    <name type="scientific">Cyanophage P-TIM40</name>
    <dbReference type="NCBI Taxonomy" id="1589733"/>
    <lineage>
        <taxon>Viruses</taxon>
        <taxon>Duplodnaviria</taxon>
        <taxon>Heunggongvirae</taxon>
        <taxon>Uroviricota</taxon>
        <taxon>Caudoviricetes</taxon>
        <taxon>Pantevenvirales</taxon>
        <taxon>Kyanoviridae</taxon>
        <taxon>Libanvirus</taxon>
        <taxon>Libanvirus ptim40</taxon>
    </lineage>
</organism>
<dbReference type="GeneID" id="26516571"/>
<reference evidence="2 3" key="1">
    <citation type="submission" date="2014-11" db="EMBL/GenBank/DDBJ databases">
        <authorList>
            <person name="Fedida A."/>
            <person name="Lindell D."/>
        </authorList>
    </citation>
    <scope>NUCLEOTIDE SEQUENCE [LARGE SCALE GENOMIC DNA]</scope>
</reference>
<evidence type="ECO:0000313" key="3">
    <source>
        <dbReference type="Proteomes" id="UP000032135"/>
    </source>
</evidence>
<name>A0A0C5AIM7_9CAUD</name>
<accession>A0A0C5AIM7</accession>
<evidence type="ECO:0000256" key="1">
    <source>
        <dbReference type="SAM" id="MobiDB-lite"/>
    </source>
</evidence>
<evidence type="ECO:0000313" key="2">
    <source>
        <dbReference type="EMBL" id="AJK27453.1"/>
    </source>
</evidence>
<gene>
    <name evidence="2" type="ORF">PTIM40_26</name>
</gene>
<feature type="region of interest" description="Disordered" evidence="1">
    <location>
        <begin position="56"/>
        <end position="99"/>
    </location>
</feature>